<dbReference type="PANTHER" id="PTHR10766">
    <property type="entry name" value="TRANSMEMBRANE 9 SUPERFAMILY PROTEIN"/>
    <property type="match status" value="1"/>
</dbReference>
<feature type="transmembrane region" description="Helical" evidence="7">
    <location>
        <begin position="34"/>
        <end position="59"/>
    </location>
</feature>
<protein>
    <recommendedName>
        <fullName evidence="7">Transmembrane 9 superfamily member</fullName>
    </recommendedName>
</protein>
<evidence type="ECO:0000256" key="2">
    <source>
        <dbReference type="ARBA" id="ARBA00005227"/>
    </source>
</evidence>
<sequence>MGARDECGTIKFVIGYVSARLYKFFGGLCWKTNVLVTALFCPGIVVSVFLVLNVVLSALHSSMAVSFTTILALLAMWLLVSMPLSMIGAFFGFRKDVSAEMDTYLGYGAHFLLSSTFQHRLLAGYPLIV</sequence>
<dbReference type="EMBL" id="UYRU01081992">
    <property type="protein sequence ID" value="VDN32325.1"/>
    <property type="molecule type" value="Genomic_DNA"/>
</dbReference>
<dbReference type="AlphaFoldDB" id="A0A3P7MRF0"/>
<evidence type="ECO:0000313" key="9">
    <source>
        <dbReference type="Proteomes" id="UP000281553"/>
    </source>
</evidence>
<evidence type="ECO:0000256" key="4">
    <source>
        <dbReference type="ARBA" id="ARBA00022729"/>
    </source>
</evidence>
<comment type="similarity">
    <text evidence="2 7">Belongs to the nonaspanin (TM9SF) (TC 9.A.2) family.</text>
</comment>
<evidence type="ECO:0000256" key="3">
    <source>
        <dbReference type="ARBA" id="ARBA00022692"/>
    </source>
</evidence>
<evidence type="ECO:0000256" key="7">
    <source>
        <dbReference type="RuleBase" id="RU363079"/>
    </source>
</evidence>
<comment type="subcellular location">
    <subcellularLocation>
        <location evidence="1">Membrane</location>
        <topology evidence="1">Multi-pass membrane protein</topology>
    </subcellularLocation>
</comment>
<evidence type="ECO:0000256" key="5">
    <source>
        <dbReference type="ARBA" id="ARBA00022989"/>
    </source>
</evidence>
<dbReference type="GO" id="GO:0072657">
    <property type="term" value="P:protein localization to membrane"/>
    <property type="evidence" value="ECO:0007669"/>
    <property type="project" value="TreeGrafter"/>
</dbReference>
<dbReference type="GO" id="GO:0005737">
    <property type="term" value="C:cytoplasm"/>
    <property type="evidence" value="ECO:0007669"/>
    <property type="project" value="UniProtKB-ARBA"/>
</dbReference>
<keyword evidence="9" id="KW-1185">Reference proteome</keyword>
<keyword evidence="3 7" id="KW-0812">Transmembrane</keyword>
<reference evidence="8 9" key="1">
    <citation type="submission" date="2018-11" db="EMBL/GenBank/DDBJ databases">
        <authorList>
            <consortium name="Pathogen Informatics"/>
        </authorList>
    </citation>
    <scope>NUCLEOTIDE SEQUENCE [LARGE SCALE GENOMIC DNA]</scope>
</reference>
<evidence type="ECO:0000256" key="1">
    <source>
        <dbReference type="ARBA" id="ARBA00004141"/>
    </source>
</evidence>
<gene>
    <name evidence="8" type="ORF">DILT_LOCUS15956</name>
</gene>
<feature type="transmembrane region" description="Helical" evidence="7">
    <location>
        <begin position="71"/>
        <end position="93"/>
    </location>
</feature>
<dbReference type="PANTHER" id="PTHR10766:SF111">
    <property type="entry name" value="TRANSMEMBRANE 9 SUPERFAMILY MEMBER 2"/>
    <property type="match status" value="1"/>
</dbReference>
<evidence type="ECO:0000256" key="6">
    <source>
        <dbReference type="ARBA" id="ARBA00023136"/>
    </source>
</evidence>
<keyword evidence="4" id="KW-0732">Signal</keyword>
<keyword evidence="5 7" id="KW-1133">Transmembrane helix</keyword>
<organism evidence="8 9">
    <name type="scientific">Dibothriocephalus latus</name>
    <name type="common">Fish tapeworm</name>
    <name type="synonym">Diphyllobothrium latum</name>
    <dbReference type="NCBI Taxonomy" id="60516"/>
    <lineage>
        <taxon>Eukaryota</taxon>
        <taxon>Metazoa</taxon>
        <taxon>Spiralia</taxon>
        <taxon>Lophotrochozoa</taxon>
        <taxon>Platyhelminthes</taxon>
        <taxon>Cestoda</taxon>
        <taxon>Eucestoda</taxon>
        <taxon>Diphyllobothriidea</taxon>
        <taxon>Diphyllobothriidae</taxon>
        <taxon>Dibothriocephalus</taxon>
    </lineage>
</organism>
<name>A0A3P7MRF0_DIBLA</name>
<proteinExistence type="inferred from homology"/>
<keyword evidence="6 7" id="KW-0472">Membrane</keyword>
<accession>A0A3P7MRF0</accession>
<dbReference type="GO" id="GO:0016020">
    <property type="term" value="C:membrane"/>
    <property type="evidence" value="ECO:0007669"/>
    <property type="project" value="UniProtKB-SubCell"/>
</dbReference>
<comment type="caution">
    <text evidence="7">Lacks conserved residue(s) required for the propagation of feature annotation.</text>
</comment>
<dbReference type="Proteomes" id="UP000281553">
    <property type="component" value="Unassembled WGS sequence"/>
</dbReference>
<dbReference type="Pfam" id="PF02990">
    <property type="entry name" value="EMP70"/>
    <property type="match status" value="1"/>
</dbReference>
<evidence type="ECO:0000313" key="8">
    <source>
        <dbReference type="EMBL" id="VDN32325.1"/>
    </source>
</evidence>
<dbReference type="InterPro" id="IPR004240">
    <property type="entry name" value="EMP70"/>
</dbReference>
<dbReference type="OrthoDB" id="1666796at2759"/>